<gene>
    <name evidence="1" type="ORF">DLM77_11680</name>
</gene>
<organism evidence="1 2">
    <name type="scientific">Leptospira yasudae</name>
    <dbReference type="NCBI Taxonomy" id="2202201"/>
    <lineage>
        <taxon>Bacteria</taxon>
        <taxon>Pseudomonadati</taxon>
        <taxon>Spirochaetota</taxon>
        <taxon>Spirochaetia</taxon>
        <taxon>Leptospirales</taxon>
        <taxon>Leptospiraceae</taxon>
        <taxon>Leptospira</taxon>
    </lineage>
</organism>
<evidence type="ECO:0000313" key="2">
    <source>
        <dbReference type="Proteomes" id="UP000285569"/>
    </source>
</evidence>
<keyword evidence="2" id="KW-1185">Reference proteome</keyword>
<protein>
    <submittedName>
        <fullName evidence="1">Uncharacterized protein</fullName>
    </submittedName>
</protein>
<evidence type="ECO:0000313" key="1">
    <source>
        <dbReference type="EMBL" id="RHX79547.1"/>
    </source>
</evidence>
<proteinExistence type="predicted"/>
<sequence length="67" mass="7377">MFDFSVEKIVFFSFPFEESAFGFDSKVSQGFQRPVGSSAPCAVGLTLGDRNQSHHHLVEGSNPSLLR</sequence>
<accession>A0ABX9M246</accession>
<comment type="caution">
    <text evidence="1">The sequence shown here is derived from an EMBL/GenBank/DDBJ whole genome shotgun (WGS) entry which is preliminary data.</text>
</comment>
<name>A0ABX9M246_9LEPT</name>
<dbReference type="Proteomes" id="UP000285569">
    <property type="component" value="Unassembled WGS sequence"/>
</dbReference>
<reference evidence="2" key="1">
    <citation type="submission" date="2018-05" db="EMBL/GenBank/DDBJ databases">
        <title>Leptospira yasudae sp. nov. and Leptospira stimsonii sp. nov., two pathogenic species of the genus Leptospira isolated from environmental sources.</title>
        <authorList>
            <person name="Casanovas-Massana A."/>
            <person name="Hamond C."/>
            <person name="Santos L.A."/>
            <person name="Hacker K.P."/>
            <person name="Balassiano I."/>
            <person name="Medeiros M.A."/>
            <person name="Reis M.G."/>
            <person name="Ko A.I."/>
            <person name="Wunder E.A."/>
        </authorList>
    </citation>
    <scope>NUCLEOTIDE SEQUENCE [LARGE SCALE GENOMIC DNA]</scope>
    <source>
        <strain evidence="2">B21</strain>
    </source>
</reference>
<dbReference type="EMBL" id="QHCR01000005">
    <property type="protein sequence ID" value="RHX79547.1"/>
    <property type="molecule type" value="Genomic_DNA"/>
</dbReference>
<reference evidence="1 2" key="2">
    <citation type="journal article" date="2020" name="Int. J. Syst. Evol. Microbiol.">
        <title>Leptospira yasudae sp. nov. and Leptospira stimsonii sp. nov., two new species of the pathogenic group isolated from environmental sources.</title>
        <authorList>
            <person name="Casanovas-Massana A."/>
            <person name="Hamond C."/>
            <person name="Santos L.A."/>
            <person name="de Oliveira D."/>
            <person name="Hacker K.P."/>
            <person name="Balassiano I."/>
            <person name="Costa F."/>
            <person name="Medeiros M.A."/>
            <person name="Reis M.G."/>
            <person name="Ko A.I."/>
            <person name="Wunder E.A."/>
        </authorList>
    </citation>
    <scope>NUCLEOTIDE SEQUENCE [LARGE SCALE GENOMIC DNA]</scope>
    <source>
        <strain evidence="1 2">B21</strain>
    </source>
</reference>